<dbReference type="OrthoDB" id="3365267at2759"/>
<protein>
    <submittedName>
        <fullName evidence="2">Uncharacterized protein</fullName>
    </submittedName>
</protein>
<dbReference type="Proteomes" id="UP000799750">
    <property type="component" value="Unassembled WGS sequence"/>
</dbReference>
<reference evidence="2" key="1">
    <citation type="journal article" date="2020" name="Stud. Mycol.">
        <title>101 Dothideomycetes genomes: a test case for predicting lifestyles and emergence of pathogens.</title>
        <authorList>
            <person name="Haridas S."/>
            <person name="Albert R."/>
            <person name="Binder M."/>
            <person name="Bloem J."/>
            <person name="Labutti K."/>
            <person name="Salamov A."/>
            <person name="Andreopoulos B."/>
            <person name="Baker S."/>
            <person name="Barry K."/>
            <person name="Bills G."/>
            <person name="Bluhm B."/>
            <person name="Cannon C."/>
            <person name="Castanera R."/>
            <person name="Culley D."/>
            <person name="Daum C."/>
            <person name="Ezra D."/>
            <person name="Gonzalez J."/>
            <person name="Henrissat B."/>
            <person name="Kuo A."/>
            <person name="Liang C."/>
            <person name="Lipzen A."/>
            <person name="Lutzoni F."/>
            <person name="Magnuson J."/>
            <person name="Mondo S."/>
            <person name="Nolan M."/>
            <person name="Ohm R."/>
            <person name="Pangilinan J."/>
            <person name="Park H.-J."/>
            <person name="Ramirez L."/>
            <person name="Alfaro M."/>
            <person name="Sun H."/>
            <person name="Tritt A."/>
            <person name="Yoshinaga Y."/>
            <person name="Zwiers L.-H."/>
            <person name="Turgeon B."/>
            <person name="Goodwin S."/>
            <person name="Spatafora J."/>
            <person name="Crous P."/>
            <person name="Grigoriev I."/>
        </authorList>
    </citation>
    <scope>NUCLEOTIDE SEQUENCE</scope>
    <source>
        <strain evidence="2">CBS 269.34</strain>
    </source>
</reference>
<evidence type="ECO:0000256" key="1">
    <source>
        <dbReference type="SAM" id="Phobius"/>
    </source>
</evidence>
<keyword evidence="3" id="KW-1185">Reference proteome</keyword>
<dbReference type="EMBL" id="MU004196">
    <property type="protein sequence ID" value="KAF2491047.1"/>
    <property type="molecule type" value="Genomic_DNA"/>
</dbReference>
<accession>A0A6A6QHW6</accession>
<proteinExistence type="predicted"/>
<evidence type="ECO:0000313" key="3">
    <source>
        <dbReference type="Proteomes" id="UP000799750"/>
    </source>
</evidence>
<organism evidence="2 3">
    <name type="scientific">Lophium mytilinum</name>
    <dbReference type="NCBI Taxonomy" id="390894"/>
    <lineage>
        <taxon>Eukaryota</taxon>
        <taxon>Fungi</taxon>
        <taxon>Dikarya</taxon>
        <taxon>Ascomycota</taxon>
        <taxon>Pezizomycotina</taxon>
        <taxon>Dothideomycetes</taxon>
        <taxon>Pleosporomycetidae</taxon>
        <taxon>Mytilinidiales</taxon>
        <taxon>Mytilinidiaceae</taxon>
        <taxon>Lophium</taxon>
    </lineage>
</organism>
<evidence type="ECO:0000313" key="2">
    <source>
        <dbReference type="EMBL" id="KAF2491047.1"/>
    </source>
</evidence>
<sequence length="189" mass="20458">MSSESLAAFRKNASADLRKLAEEHLQHDLQQSDRDTLETAAKKVSTHATIGSAIGIGLGLFLAIRIRTARKAVFQAFRATEKPKAVQFADGRTEAIPDLTPLLQPTTFGDIATYTFFSAGGLFLGGETGFLTGSASAARTVTSDPESKKRIESAFRKYKIDVLKKEIDQLQAQDKGSDSSWGIFNQGSD</sequence>
<keyword evidence="1" id="KW-1133">Transmembrane helix</keyword>
<gene>
    <name evidence="2" type="ORF">BU16DRAFT_530616</name>
</gene>
<keyword evidence="1" id="KW-0472">Membrane</keyword>
<dbReference type="AlphaFoldDB" id="A0A6A6QHW6"/>
<name>A0A6A6QHW6_9PEZI</name>
<keyword evidence="1" id="KW-0812">Transmembrane</keyword>
<feature type="transmembrane region" description="Helical" evidence="1">
    <location>
        <begin position="44"/>
        <end position="64"/>
    </location>
</feature>